<dbReference type="PANTHER" id="PTHR38755">
    <property type="entry name" value="5,10-METHYLENETETRAHYDROFOLATE REDUCTASE"/>
    <property type="match status" value="1"/>
</dbReference>
<evidence type="ECO:0000259" key="1">
    <source>
        <dbReference type="Pfam" id="PF12225"/>
    </source>
</evidence>
<protein>
    <recommendedName>
        <fullName evidence="1">Methylene-tetrahydrofolate reductase C-terminal-like domain-containing protein</fullName>
    </recommendedName>
</protein>
<dbReference type="InterPro" id="IPR022026">
    <property type="entry name" value="DUF5981"/>
</dbReference>
<name>X1GU15_9ZZZZ</name>
<feature type="domain" description="Methylene-tetrahydrofolate reductase C-terminal-like" evidence="1">
    <location>
        <begin position="40"/>
        <end position="132"/>
    </location>
</feature>
<comment type="caution">
    <text evidence="2">The sequence shown here is derived from an EMBL/GenBank/DDBJ whole genome shotgun (WGS) entry which is preliminary data.</text>
</comment>
<sequence length="132" mass="14665">EREFVEEISQKIEQADVVLSMACGVGVQTMAEIYPDKLIFPVLNTISMAFPDEPGHFKEMCIGCGNCVLHEYGGICPITRCSKSMLNGPCGGSRDGKCEVNPDIECTWQLIIDRLKKQNRLDVLMNIKPAKD</sequence>
<proteinExistence type="predicted"/>
<gene>
    <name evidence="2" type="ORF">S03H2_33313</name>
</gene>
<dbReference type="Pfam" id="PF12225">
    <property type="entry name" value="DUF5981"/>
    <property type="match status" value="1"/>
</dbReference>
<dbReference type="PANTHER" id="PTHR38755:SF1">
    <property type="entry name" value="METHYLENE-TETRAHYDROFOLATE REDUCTASE C-TERMINAL DOMAIN-CONTAINING PROTEIN"/>
    <property type="match status" value="1"/>
</dbReference>
<organism evidence="2">
    <name type="scientific">marine sediment metagenome</name>
    <dbReference type="NCBI Taxonomy" id="412755"/>
    <lineage>
        <taxon>unclassified sequences</taxon>
        <taxon>metagenomes</taxon>
        <taxon>ecological metagenomes</taxon>
    </lineage>
</organism>
<dbReference type="AlphaFoldDB" id="X1GU15"/>
<dbReference type="EMBL" id="BARU01020269">
    <property type="protein sequence ID" value="GAH61411.1"/>
    <property type="molecule type" value="Genomic_DNA"/>
</dbReference>
<reference evidence="2" key="1">
    <citation type="journal article" date="2014" name="Front. Microbiol.">
        <title>High frequency of phylogenetically diverse reductive dehalogenase-homologous genes in deep subseafloor sedimentary metagenomes.</title>
        <authorList>
            <person name="Kawai M."/>
            <person name="Futagami T."/>
            <person name="Toyoda A."/>
            <person name="Takaki Y."/>
            <person name="Nishi S."/>
            <person name="Hori S."/>
            <person name="Arai W."/>
            <person name="Tsubouchi T."/>
            <person name="Morono Y."/>
            <person name="Uchiyama I."/>
            <person name="Ito T."/>
            <person name="Fujiyama A."/>
            <person name="Inagaki F."/>
            <person name="Takami H."/>
        </authorList>
    </citation>
    <scope>NUCLEOTIDE SEQUENCE</scope>
    <source>
        <strain evidence="2">Expedition CK06-06</strain>
    </source>
</reference>
<evidence type="ECO:0000313" key="2">
    <source>
        <dbReference type="EMBL" id="GAH61411.1"/>
    </source>
</evidence>
<feature type="non-terminal residue" evidence="2">
    <location>
        <position position="1"/>
    </location>
</feature>
<accession>X1GU15</accession>